<dbReference type="EMBL" id="FQZB01000008">
    <property type="protein sequence ID" value="SHJ45241.1"/>
    <property type="molecule type" value="Genomic_DNA"/>
</dbReference>
<evidence type="ECO:0000313" key="3">
    <source>
        <dbReference type="EMBL" id="SHJ45241.1"/>
    </source>
</evidence>
<feature type="region of interest" description="Disordered" evidence="1">
    <location>
        <begin position="25"/>
        <end position="65"/>
    </location>
</feature>
<proteinExistence type="predicted"/>
<dbReference type="RefSeq" id="WP_072986612.1">
    <property type="nucleotide sequence ID" value="NZ_FQZB01000008.1"/>
</dbReference>
<evidence type="ECO:0000256" key="2">
    <source>
        <dbReference type="SAM" id="SignalP"/>
    </source>
</evidence>
<dbReference type="PROSITE" id="PS51257">
    <property type="entry name" value="PROKAR_LIPOPROTEIN"/>
    <property type="match status" value="1"/>
</dbReference>
<keyword evidence="2" id="KW-0732">Signal</keyword>
<accession>A0A1M6JEY6</accession>
<evidence type="ECO:0000313" key="4">
    <source>
        <dbReference type="Proteomes" id="UP000184310"/>
    </source>
</evidence>
<feature type="signal peptide" evidence="2">
    <location>
        <begin position="1"/>
        <end position="23"/>
    </location>
</feature>
<reference evidence="3 4" key="1">
    <citation type="submission" date="2016-11" db="EMBL/GenBank/DDBJ databases">
        <authorList>
            <person name="Jaros S."/>
            <person name="Januszkiewicz K."/>
            <person name="Wedrychowicz H."/>
        </authorList>
    </citation>
    <scope>NUCLEOTIDE SEQUENCE [LARGE SCALE GENOMIC DNA]</scope>
    <source>
        <strain evidence="3 4">DSM 21758</strain>
    </source>
</reference>
<protein>
    <recommendedName>
        <fullName evidence="5">Lipoprotein</fullName>
    </recommendedName>
</protein>
<dbReference type="Proteomes" id="UP000184310">
    <property type="component" value="Unassembled WGS sequence"/>
</dbReference>
<sequence length="234" mass="25443">MKKRLVKSIMTVLCISLVIGAVGCGSGSKKDKVTEKETASSSDTKKEDNKKTDNEDSKGTVAKSDLVKGTVEKPIKMNEAGALAATTSKDSKTEFMVQMKVIKVTRGTDAKKMVDEYDATDPVTRFKALEEGFEFVVLDTEIAVPKNVTSNPEDLIMEGSNFSVKGKDGAAVKKGNSALIGIPTITIKKSATGFMKQGETRTYQIATILPTETKEFLFETRSVKAENMSYFLIK</sequence>
<gene>
    <name evidence="3" type="ORF">SAMN02745163_02011</name>
</gene>
<evidence type="ECO:0000256" key="1">
    <source>
        <dbReference type="SAM" id="MobiDB-lite"/>
    </source>
</evidence>
<feature type="chain" id="PRO_5039560980" description="Lipoprotein" evidence="2">
    <location>
        <begin position="24"/>
        <end position="234"/>
    </location>
</feature>
<feature type="compositionally biased region" description="Basic and acidic residues" evidence="1">
    <location>
        <begin position="28"/>
        <end position="58"/>
    </location>
</feature>
<keyword evidence="4" id="KW-1185">Reference proteome</keyword>
<name>A0A1M6JEY6_9CLOT</name>
<evidence type="ECO:0008006" key="5">
    <source>
        <dbReference type="Google" id="ProtNLM"/>
    </source>
</evidence>
<organism evidence="3 4">
    <name type="scientific">Clostridium cavendishii DSM 21758</name>
    <dbReference type="NCBI Taxonomy" id="1121302"/>
    <lineage>
        <taxon>Bacteria</taxon>
        <taxon>Bacillati</taxon>
        <taxon>Bacillota</taxon>
        <taxon>Clostridia</taxon>
        <taxon>Eubacteriales</taxon>
        <taxon>Clostridiaceae</taxon>
        <taxon>Clostridium</taxon>
    </lineage>
</organism>
<dbReference type="AlphaFoldDB" id="A0A1M6JEY6"/>